<name>A0AAD8NSJ2_TARER</name>
<dbReference type="Proteomes" id="UP001229421">
    <property type="component" value="Unassembled WGS sequence"/>
</dbReference>
<accession>A0AAD8NSJ2</accession>
<comment type="caution">
    <text evidence="2">The sequence shown here is derived from an EMBL/GenBank/DDBJ whole genome shotgun (WGS) entry which is preliminary data.</text>
</comment>
<dbReference type="AlphaFoldDB" id="A0AAD8NSJ2"/>
<sequence>MFLSSVYKTQFQELLLLLVLLSFVLNSGSSLLFISKCQVTYSTAAAAPPAVPSTAKANHQSPSPAPPNMHQMPPVFWPNAGGIPPPYPPPPFVMGQESLLYQNQRHSWAIGLCDCFSDLKISFMVLFCPCVAFGKIAEIVNEGETIWSEPGSLYCFLYIIHVGFMELVDFIWYALFRHQCFGSVGYEGCVIGFFLATFYNGLYRTKMRRQWRLKGSLSSDYCLHLFCHPCALCQQYRQLEHQGFVVFQGWERNKERYRQEMATMYPQAPPRVQEMSR</sequence>
<dbReference type="PANTHER" id="PTHR15907">
    <property type="entry name" value="DUF614 FAMILY PROTEIN-RELATED"/>
    <property type="match status" value="1"/>
</dbReference>
<evidence type="ECO:0000313" key="3">
    <source>
        <dbReference type="Proteomes" id="UP001229421"/>
    </source>
</evidence>
<dbReference type="InterPro" id="IPR006461">
    <property type="entry name" value="PLAC_motif_containing"/>
</dbReference>
<dbReference type="Pfam" id="PF04749">
    <property type="entry name" value="PLAC8"/>
    <property type="match status" value="1"/>
</dbReference>
<dbReference type="NCBIfam" id="TIGR01571">
    <property type="entry name" value="A_thal_Cys_rich"/>
    <property type="match status" value="1"/>
</dbReference>
<reference evidence="2" key="1">
    <citation type="journal article" date="2023" name="bioRxiv">
        <title>Improved chromosome-level genome assembly for marigold (Tagetes erecta).</title>
        <authorList>
            <person name="Jiang F."/>
            <person name="Yuan L."/>
            <person name="Wang S."/>
            <person name="Wang H."/>
            <person name="Xu D."/>
            <person name="Wang A."/>
            <person name="Fan W."/>
        </authorList>
    </citation>
    <scope>NUCLEOTIDE SEQUENCE</scope>
    <source>
        <strain evidence="2">WSJ</strain>
        <tissue evidence="2">Leaf</tissue>
    </source>
</reference>
<organism evidence="2 3">
    <name type="scientific">Tagetes erecta</name>
    <name type="common">African marigold</name>
    <dbReference type="NCBI Taxonomy" id="13708"/>
    <lineage>
        <taxon>Eukaryota</taxon>
        <taxon>Viridiplantae</taxon>
        <taxon>Streptophyta</taxon>
        <taxon>Embryophyta</taxon>
        <taxon>Tracheophyta</taxon>
        <taxon>Spermatophyta</taxon>
        <taxon>Magnoliopsida</taxon>
        <taxon>eudicotyledons</taxon>
        <taxon>Gunneridae</taxon>
        <taxon>Pentapetalae</taxon>
        <taxon>asterids</taxon>
        <taxon>campanulids</taxon>
        <taxon>Asterales</taxon>
        <taxon>Asteraceae</taxon>
        <taxon>Asteroideae</taxon>
        <taxon>Heliantheae alliance</taxon>
        <taxon>Tageteae</taxon>
        <taxon>Tagetes</taxon>
    </lineage>
</organism>
<keyword evidence="3" id="KW-1185">Reference proteome</keyword>
<keyword evidence="1" id="KW-0812">Transmembrane</keyword>
<feature type="transmembrane region" description="Helical" evidence="1">
    <location>
        <begin position="181"/>
        <end position="202"/>
    </location>
</feature>
<evidence type="ECO:0000256" key="1">
    <source>
        <dbReference type="SAM" id="Phobius"/>
    </source>
</evidence>
<evidence type="ECO:0000313" key="2">
    <source>
        <dbReference type="EMBL" id="KAK1419101.1"/>
    </source>
</evidence>
<dbReference type="EMBL" id="JAUHHV010000007">
    <property type="protein sequence ID" value="KAK1419101.1"/>
    <property type="molecule type" value="Genomic_DNA"/>
</dbReference>
<gene>
    <name evidence="2" type="ORF">QVD17_28259</name>
</gene>
<proteinExistence type="predicted"/>
<protein>
    <submittedName>
        <fullName evidence="2">Uncharacterized protein</fullName>
    </submittedName>
</protein>
<keyword evidence="1" id="KW-0472">Membrane</keyword>
<keyword evidence="1" id="KW-1133">Transmembrane helix</keyword>
<feature type="transmembrane region" description="Helical" evidence="1">
    <location>
        <begin position="153"/>
        <end position="175"/>
    </location>
</feature>